<reference evidence="1" key="1">
    <citation type="submission" date="2021-06" db="EMBL/GenBank/DDBJ databases">
        <authorList>
            <person name="Kallberg Y."/>
            <person name="Tangrot J."/>
            <person name="Rosling A."/>
        </authorList>
    </citation>
    <scope>NUCLEOTIDE SEQUENCE</scope>
    <source>
        <strain evidence="1">CL356</strain>
    </source>
</reference>
<protein>
    <submittedName>
        <fullName evidence="1">239_t:CDS:1</fullName>
    </submittedName>
</protein>
<sequence>MPSGTRNTLNDSDKENMMDLNQHDQIEEGDTSGYSGAKTYDSDQDKDEKRWLRREYRTLIIETEEKRQDYLRPESNGLVKNIEKANELVQKVKHTYEAALDSRLLVKTSDLGVQKARLMKLDNNVFDADDYISKLITLMGGRQLDNEDERPSLNWKTVGEIASHCTLRVPTLDFMLGPLSVEQKGRKTGVRQTLVKDKNEMIVPKQVIPSIPNFFRAN</sequence>
<keyword evidence="2" id="KW-1185">Reference proteome</keyword>
<dbReference type="EMBL" id="CAJVPT010018636">
    <property type="protein sequence ID" value="CAG8635848.1"/>
    <property type="molecule type" value="Genomic_DNA"/>
</dbReference>
<dbReference type="Proteomes" id="UP000789525">
    <property type="component" value="Unassembled WGS sequence"/>
</dbReference>
<evidence type="ECO:0000313" key="2">
    <source>
        <dbReference type="Proteomes" id="UP000789525"/>
    </source>
</evidence>
<accession>A0ACA9N7P6</accession>
<gene>
    <name evidence="1" type="ORF">ACOLOM_LOCUS7789</name>
</gene>
<comment type="caution">
    <text evidence="1">The sequence shown here is derived from an EMBL/GenBank/DDBJ whole genome shotgun (WGS) entry which is preliminary data.</text>
</comment>
<evidence type="ECO:0000313" key="1">
    <source>
        <dbReference type="EMBL" id="CAG8635848.1"/>
    </source>
</evidence>
<organism evidence="1 2">
    <name type="scientific">Acaulospora colombiana</name>
    <dbReference type="NCBI Taxonomy" id="27376"/>
    <lineage>
        <taxon>Eukaryota</taxon>
        <taxon>Fungi</taxon>
        <taxon>Fungi incertae sedis</taxon>
        <taxon>Mucoromycota</taxon>
        <taxon>Glomeromycotina</taxon>
        <taxon>Glomeromycetes</taxon>
        <taxon>Diversisporales</taxon>
        <taxon>Acaulosporaceae</taxon>
        <taxon>Acaulospora</taxon>
    </lineage>
</organism>
<proteinExistence type="predicted"/>
<feature type="non-terminal residue" evidence="1">
    <location>
        <position position="218"/>
    </location>
</feature>
<name>A0ACA9N7P6_9GLOM</name>